<dbReference type="PANTHER" id="PTHR43435:SF4">
    <property type="entry name" value="FGGY CARBOHYDRATE KINASE DOMAIN-CONTAINING PROTEIN"/>
    <property type="match status" value="1"/>
</dbReference>
<dbReference type="InterPro" id="IPR000577">
    <property type="entry name" value="Carb_kinase_FGGY"/>
</dbReference>
<accession>A0A9D1DAD1</accession>
<dbReference type="GO" id="GO:0019150">
    <property type="term" value="F:D-ribulokinase activity"/>
    <property type="evidence" value="ECO:0007669"/>
    <property type="project" value="TreeGrafter"/>
</dbReference>
<dbReference type="PANTHER" id="PTHR43435">
    <property type="entry name" value="RIBULOKINASE"/>
    <property type="match status" value="1"/>
</dbReference>
<comment type="pathway">
    <text evidence="7 9">Carbohydrate degradation; L-arabinose degradation via L-ribulose; D-xylulose 5-phosphate from L-arabinose (bacterial route): step 2/3.</text>
</comment>
<evidence type="ECO:0000256" key="1">
    <source>
        <dbReference type="ARBA" id="ARBA00022679"/>
    </source>
</evidence>
<evidence type="ECO:0000256" key="7">
    <source>
        <dbReference type="HAMAP-Rule" id="MF_00520"/>
    </source>
</evidence>
<dbReference type="PIRSF" id="PIRSF000538">
    <property type="entry name" value="GlpK"/>
    <property type="match status" value="1"/>
</dbReference>
<dbReference type="InterPro" id="IPR043129">
    <property type="entry name" value="ATPase_NBD"/>
</dbReference>
<feature type="domain" description="Carbohydrate kinase FGGY N-terminal" evidence="10">
    <location>
        <begin position="5"/>
        <end position="278"/>
    </location>
</feature>
<evidence type="ECO:0000259" key="11">
    <source>
        <dbReference type="Pfam" id="PF02782"/>
    </source>
</evidence>
<evidence type="ECO:0000313" key="13">
    <source>
        <dbReference type="Proteomes" id="UP000886757"/>
    </source>
</evidence>
<dbReference type="GO" id="GO:0019569">
    <property type="term" value="P:L-arabinose catabolic process to D-xylulose 5-phosphate"/>
    <property type="evidence" value="ECO:0007669"/>
    <property type="project" value="UniProtKB-UniRule"/>
</dbReference>
<evidence type="ECO:0000256" key="8">
    <source>
        <dbReference type="NCBIfam" id="TIGR01234"/>
    </source>
</evidence>
<dbReference type="Pfam" id="PF02782">
    <property type="entry name" value="FGGY_C"/>
    <property type="match status" value="1"/>
</dbReference>
<reference evidence="12" key="1">
    <citation type="submission" date="2020-10" db="EMBL/GenBank/DDBJ databases">
        <authorList>
            <person name="Gilroy R."/>
        </authorList>
    </citation>
    <scope>NUCLEOTIDE SEQUENCE</scope>
    <source>
        <strain evidence="12">ChiSjej4B22-8148</strain>
    </source>
</reference>
<evidence type="ECO:0000256" key="9">
    <source>
        <dbReference type="RuleBase" id="RU003455"/>
    </source>
</evidence>
<dbReference type="EC" id="2.7.1.16" evidence="7 8"/>
<evidence type="ECO:0000256" key="3">
    <source>
        <dbReference type="ARBA" id="ARBA00022777"/>
    </source>
</evidence>
<name>A0A9D1DAD1_9FIRM</name>
<gene>
    <name evidence="7" type="primary">araB</name>
    <name evidence="12" type="ORF">IAB31_13650</name>
</gene>
<organism evidence="12 13">
    <name type="scientific">Candidatus Choladousia intestinavium</name>
    <dbReference type="NCBI Taxonomy" id="2840727"/>
    <lineage>
        <taxon>Bacteria</taxon>
        <taxon>Bacillati</taxon>
        <taxon>Bacillota</taxon>
        <taxon>Clostridia</taxon>
        <taxon>Lachnospirales</taxon>
        <taxon>Lachnospiraceae</taxon>
        <taxon>Lachnospiraceae incertae sedis</taxon>
        <taxon>Candidatus Choladousia</taxon>
    </lineage>
</organism>
<dbReference type="GO" id="GO:0008741">
    <property type="term" value="F:ribulokinase activity"/>
    <property type="evidence" value="ECO:0007669"/>
    <property type="project" value="UniProtKB-UniRule"/>
</dbReference>
<keyword evidence="6 7" id="KW-0119">Carbohydrate metabolism</keyword>
<dbReference type="NCBIfam" id="TIGR01234">
    <property type="entry name" value="L-ribulokinase"/>
    <property type="match status" value="1"/>
</dbReference>
<reference evidence="12" key="2">
    <citation type="journal article" date="2021" name="PeerJ">
        <title>Extensive microbial diversity within the chicken gut microbiome revealed by metagenomics and culture.</title>
        <authorList>
            <person name="Gilroy R."/>
            <person name="Ravi A."/>
            <person name="Getino M."/>
            <person name="Pursley I."/>
            <person name="Horton D.L."/>
            <person name="Alikhan N.F."/>
            <person name="Baker D."/>
            <person name="Gharbi K."/>
            <person name="Hall N."/>
            <person name="Watson M."/>
            <person name="Adriaenssens E.M."/>
            <person name="Foster-Nyarko E."/>
            <person name="Jarju S."/>
            <person name="Secka A."/>
            <person name="Antonio M."/>
            <person name="Oren A."/>
            <person name="Chaudhuri R.R."/>
            <person name="La Ragione R."/>
            <person name="Hildebrand F."/>
            <person name="Pallen M.J."/>
        </authorList>
    </citation>
    <scope>NUCLEOTIDE SEQUENCE</scope>
    <source>
        <strain evidence="12">ChiSjej4B22-8148</strain>
    </source>
</reference>
<protein>
    <recommendedName>
        <fullName evidence="7 8">Ribulokinase</fullName>
        <ecNumber evidence="7 8">2.7.1.16</ecNumber>
    </recommendedName>
</protein>
<dbReference type="SUPFAM" id="SSF53067">
    <property type="entry name" value="Actin-like ATPase domain"/>
    <property type="match status" value="2"/>
</dbReference>
<evidence type="ECO:0000256" key="2">
    <source>
        <dbReference type="ARBA" id="ARBA00022741"/>
    </source>
</evidence>
<evidence type="ECO:0000313" key="12">
    <source>
        <dbReference type="EMBL" id="HIR14954.1"/>
    </source>
</evidence>
<comment type="caution">
    <text evidence="12">The sequence shown here is derived from an EMBL/GenBank/DDBJ whole genome shotgun (WGS) entry which is preliminary data.</text>
</comment>
<evidence type="ECO:0000259" key="10">
    <source>
        <dbReference type="Pfam" id="PF00370"/>
    </source>
</evidence>
<dbReference type="InterPro" id="IPR018485">
    <property type="entry name" value="FGGY_C"/>
</dbReference>
<evidence type="ECO:0000256" key="4">
    <source>
        <dbReference type="ARBA" id="ARBA00022840"/>
    </source>
</evidence>
<dbReference type="GO" id="GO:0005737">
    <property type="term" value="C:cytoplasm"/>
    <property type="evidence" value="ECO:0007669"/>
    <property type="project" value="TreeGrafter"/>
</dbReference>
<dbReference type="NCBIfam" id="NF003154">
    <property type="entry name" value="PRK04123.1"/>
    <property type="match status" value="1"/>
</dbReference>
<dbReference type="InterPro" id="IPR005929">
    <property type="entry name" value="Ribulokinase"/>
</dbReference>
<feature type="domain" description="Carbohydrate kinase FGGY C-terminal" evidence="11">
    <location>
        <begin position="289"/>
        <end position="488"/>
    </location>
</feature>
<comment type="catalytic activity">
    <reaction evidence="7 9">
        <text>L-ribulose + ATP = L-ribulose 5-phosphate + ADP + H(+)</text>
        <dbReference type="Rhea" id="RHEA:22072"/>
        <dbReference type="ChEBI" id="CHEBI:15378"/>
        <dbReference type="ChEBI" id="CHEBI:16880"/>
        <dbReference type="ChEBI" id="CHEBI:30616"/>
        <dbReference type="ChEBI" id="CHEBI:58226"/>
        <dbReference type="ChEBI" id="CHEBI:456216"/>
        <dbReference type="EC" id="2.7.1.16"/>
    </reaction>
</comment>
<dbReference type="EMBL" id="DVGK01000160">
    <property type="protein sequence ID" value="HIR14954.1"/>
    <property type="molecule type" value="Genomic_DNA"/>
</dbReference>
<proteinExistence type="inferred from homology"/>
<dbReference type="Proteomes" id="UP000886757">
    <property type="component" value="Unassembled WGS sequence"/>
</dbReference>
<dbReference type="Gene3D" id="3.30.420.40">
    <property type="match status" value="2"/>
</dbReference>
<keyword evidence="3 7" id="KW-0418">Kinase</keyword>
<dbReference type="CDD" id="cd07781">
    <property type="entry name" value="ASKHA_NBD_FGGY_L-RBK"/>
    <property type="match status" value="1"/>
</dbReference>
<keyword evidence="5 7" id="KW-0054">Arabinose catabolism</keyword>
<dbReference type="Pfam" id="PF00370">
    <property type="entry name" value="FGGY_N"/>
    <property type="match status" value="1"/>
</dbReference>
<evidence type="ECO:0000256" key="5">
    <source>
        <dbReference type="ARBA" id="ARBA00022935"/>
    </source>
</evidence>
<dbReference type="AlphaFoldDB" id="A0A9D1DAD1"/>
<dbReference type="InterPro" id="IPR018484">
    <property type="entry name" value="FGGY_N"/>
</dbReference>
<keyword evidence="4 7" id="KW-0067">ATP-binding</keyword>
<evidence type="ECO:0000256" key="6">
    <source>
        <dbReference type="ARBA" id="ARBA00023277"/>
    </source>
</evidence>
<dbReference type="HAMAP" id="MF_00520">
    <property type="entry name" value="Ribulokinase"/>
    <property type="match status" value="1"/>
</dbReference>
<dbReference type="GO" id="GO:0005524">
    <property type="term" value="F:ATP binding"/>
    <property type="evidence" value="ECO:0007669"/>
    <property type="project" value="UniProtKB-UniRule"/>
</dbReference>
<comment type="catalytic activity">
    <reaction evidence="7">
        <text>D-ribulose + ATP = D-ribulose 5-phosphate + ADP + H(+)</text>
        <dbReference type="Rhea" id="RHEA:17601"/>
        <dbReference type="ChEBI" id="CHEBI:15378"/>
        <dbReference type="ChEBI" id="CHEBI:17173"/>
        <dbReference type="ChEBI" id="CHEBI:30616"/>
        <dbReference type="ChEBI" id="CHEBI:58121"/>
        <dbReference type="ChEBI" id="CHEBI:456216"/>
        <dbReference type="EC" id="2.7.1.16"/>
    </reaction>
</comment>
<keyword evidence="2 7" id="KW-0547">Nucleotide-binding</keyword>
<sequence length="556" mass="60499">MENTYVIGLDYGTLSARAVLVRCQDGRVEATAVKPYPHQVMDQTLPDGRTKLGANWALEHPADYILAMTETVRGIMEGKEDLKDSVVGIGIDFTSCTILPVDESGTPLCCLPEYENRPHAYAKLWKHHAAQPQADRINQVLEERGELQGIRYGGKISSELLLPKVLQIVEEDPEIYRRADQILEAGDWLTQTLTGEGRRSGNMAGYKAMWLPESGYPDKEFLRQLHPELEKLGETKLRGEMVLMGQPAGFLTKEWAEKLGLPEGITVAPAVIDSHSGLPGSGVSRKDQMMMVVGTSSVLLALSEKPFAREGVVSGIKGGIVPGYYALESGLAAVGDMLGWFVDQAVPETYAKAAREQGMNLHSYLTEKASELKPGQSGLVALDWWNGNKTPFVDGRLSGVLAGCTLGTKPEEIYRALIEATAFGTRRIVDLYEEAGARIEEIIASGGIAEKNPLFLQIYADVLGKKIRVSATEQTAAVGSAIYASVAAGADRGGYGTLGEAVEKMSRIHEKAYLPDAGNGKIYDEIYALYRELSGMFDPGKNTVMAKLLKLKSENK</sequence>
<comment type="similarity">
    <text evidence="7 9">Belongs to the ribulokinase family.</text>
</comment>
<keyword evidence="1 7" id="KW-0808">Transferase</keyword>